<organism evidence="2 3">
    <name type="scientific">Epilithonimonas mollis</name>
    <dbReference type="NCBI Taxonomy" id="216903"/>
    <lineage>
        <taxon>Bacteria</taxon>
        <taxon>Pseudomonadati</taxon>
        <taxon>Bacteroidota</taxon>
        <taxon>Flavobacteriia</taxon>
        <taxon>Flavobacteriales</taxon>
        <taxon>Weeksellaceae</taxon>
        <taxon>Chryseobacterium group</taxon>
        <taxon>Epilithonimonas</taxon>
    </lineage>
</organism>
<dbReference type="STRING" id="216903.SAMN05444371_0357"/>
<name>A0A1M6ND83_9FLAO</name>
<dbReference type="Proteomes" id="UP000184498">
    <property type="component" value="Unassembled WGS sequence"/>
</dbReference>
<feature type="transmembrane region" description="Helical" evidence="1">
    <location>
        <begin position="9"/>
        <end position="27"/>
    </location>
</feature>
<dbReference type="EMBL" id="FRAM01000001">
    <property type="protein sequence ID" value="SHJ93718.1"/>
    <property type="molecule type" value="Genomic_DNA"/>
</dbReference>
<evidence type="ECO:0000313" key="3">
    <source>
        <dbReference type="Proteomes" id="UP000184498"/>
    </source>
</evidence>
<keyword evidence="3" id="KW-1185">Reference proteome</keyword>
<reference evidence="3" key="1">
    <citation type="submission" date="2016-11" db="EMBL/GenBank/DDBJ databases">
        <authorList>
            <person name="Varghese N."/>
            <person name="Submissions S."/>
        </authorList>
    </citation>
    <scope>NUCLEOTIDE SEQUENCE [LARGE SCALE GENOMIC DNA]</scope>
    <source>
        <strain evidence="3">DSM 18016</strain>
    </source>
</reference>
<feature type="transmembrane region" description="Helical" evidence="1">
    <location>
        <begin position="47"/>
        <end position="68"/>
    </location>
</feature>
<protein>
    <submittedName>
        <fullName evidence="2">Uncharacterized protein</fullName>
    </submittedName>
</protein>
<dbReference type="AlphaFoldDB" id="A0A1M6ND83"/>
<evidence type="ECO:0000313" key="2">
    <source>
        <dbReference type="EMBL" id="SHJ93718.1"/>
    </source>
</evidence>
<evidence type="ECO:0000256" key="1">
    <source>
        <dbReference type="SAM" id="Phobius"/>
    </source>
</evidence>
<keyword evidence="1" id="KW-1133">Transmembrane helix</keyword>
<dbReference type="OrthoDB" id="10014599at2"/>
<sequence length="261" mass="29417">MNKLKLRHVILILLGLTLFGYIIGQFLPIDYLRPTIINKDLTLNDLYTRVISVIGTTVTFLAVVVALFKEDIRKIWDKADLSVCFRDDNVLHEILDNETSSSNYKAKKYETILLIKNQGSLAAKSCEIYLERLQFKSSTYPTPQDIPLTGQPLNWHNNSNTAILIPATGKATVPILEIISPESQSVPTEQAGSSVPMPKIKIGDTESPNVYSNGTWTAKFIVYSENAKPIEHIVTITWNNRWEHRLAEMSKCVTIQSQVKN</sequence>
<accession>A0A1M6ND83</accession>
<proteinExistence type="predicted"/>
<dbReference type="RefSeq" id="WP_072996138.1">
    <property type="nucleotide sequence ID" value="NZ_FRAM01000001.1"/>
</dbReference>
<gene>
    <name evidence="2" type="ORF">SAMN05444371_0357</name>
</gene>
<keyword evidence="1" id="KW-0472">Membrane</keyword>
<keyword evidence="1" id="KW-0812">Transmembrane</keyword>